<dbReference type="Proteomes" id="UP000078561">
    <property type="component" value="Unassembled WGS sequence"/>
</dbReference>
<dbReference type="Gene3D" id="3.30.1520.10">
    <property type="entry name" value="Phox-like domain"/>
    <property type="match status" value="1"/>
</dbReference>
<protein>
    <recommendedName>
        <fullName evidence="9">Rho-GAP domain-containing protein</fullName>
    </recommendedName>
</protein>
<evidence type="ECO:0000256" key="2">
    <source>
        <dbReference type="SAM" id="Coils"/>
    </source>
</evidence>
<dbReference type="CDD" id="cd06093">
    <property type="entry name" value="PX_domain"/>
    <property type="match status" value="1"/>
</dbReference>
<dbReference type="InterPro" id="IPR000198">
    <property type="entry name" value="RhoGAP_dom"/>
</dbReference>
<accession>A0A163LZ63</accession>
<dbReference type="GO" id="GO:0005737">
    <property type="term" value="C:cytoplasm"/>
    <property type="evidence" value="ECO:0007669"/>
    <property type="project" value="TreeGrafter"/>
</dbReference>
<proteinExistence type="predicted"/>
<dbReference type="PROSITE" id="PS50238">
    <property type="entry name" value="RHOGAP"/>
    <property type="match status" value="1"/>
</dbReference>
<evidence type="ECO:0000259" key="4">
    <source>
        <dbReference type="PROSITE" id="PS50003"/>
    </source>
</evidence>
<dbReference type="InterPro" id="IPR036871">
    <property type="entry name" value="PX_dom_sf"/>
</dbReference>
<feature type="compositionally biased region" description="Low complexity" evidence="3">
    <location>
        <begin position="556"/>
        <end position="565"/>
    </location>
</feature>
<dbReference type="SUPFAM" id="SSF48350">
    <property type="entry name" value="GTPase activation domain, GAP"/>
    <property type="match status" value="1"/>
</dbReference>
<dbReference type="SUPFAM" id="SSF64268">
    <property type="entry name" value="PX domain"/>
    <property type="match status" value="1"/>
</dbReference>
<organism evidence="7">
    <name type="scientific">Absidia glauca</name>
    <name type="common">Pin mould</name>
    <dbReference type="NCBI Taxonomy" id="4829"/>
    <lineage>
        <taxon>Eukaryota</taxon>
        <taxon>Fungi</taxon>
        <taxon>Fungi incertae sedis</taxon>
        <taxon>Mucoromycota</taxon>
        <taxon>Mucoromycotina</taxon>
        <taxon>Mucoromycetes</taxon>
        <taxon>Mucorales</taxon>
        <taxon>Cunninghamellaceae</taxon>
        <taxon>Absidia</taxon>
    </lineage>
</organism>
<evidence type="ECO:0000259" key="6">
    <source>
        <dbReference type="PROSITE" id="PS50238"/>
    </source>
</evidence>
<dbReference type="InterPro" id="IPR011993">
    <property type="entry name" value="PH-like_dom_sf"/>
</dbReference>
<dbReference type="InterPro" id="IPR001683">
    <property type="entry name" value="PX_dom"/>
</dbReference>
<feature type="compositionally biased region" description="Polar residues" evidence="3">
    <location>
        <begin position="147"/>
        <end position="159"/>
    </location>
</feature>
<feature type="compositionally biased region" description="Polar residues" evidence="3">
    <location>
        <begin position="835"/>
        <end position="849"/>
    </location>
</feature>
<dbReference type="InParanoid" id="A0A163LZ63"/>
<dbReference type="OrthoDB" id="185175at2759"/>
<dbReference type="OMA" id="HESHFRH"/>
<reference evidence="7" key="1">
    <citation type="submission" date="2016-04" db="EMBL/GenBank/DDBJ databases">
        <authorList>
            <person name="Evans L.H."/>
            <person name="Alamgir A."/>
            <person name="Owens N."/>
            <person name="Weber N.D."/>
            <person name="Virtaneva K."/>
            <person name="Barbian K."/>
            <person name="Babar A."/>
            <person name="Rosenke K."/>
        </authorList>
    </citation>
    <scope>NUCLEOTIDE SEQUENCE [LARGE SCALE GENOMIC DNA]</scope>
    <source>
        <strain evidence="7">CBS 101.48</strain>
    </source>
</reference>
<feature type="domain" description="PX" evidence="5">
    <location>
        <begin position="277"/>
        <end position="395"/>
    </location>
</feature>
<evidence type="ECO:0000256" key="1">
    <source>
        <dbReference type="ARBA" id="ARBA00022468"/>
    </source>
</evidence>
<dbReference type="PROSITE" id="PS50195">
    <property type="entry name" value="PX"/>
    <property type="match status" value="1"/>
</dbReference>
<keyword evidence="1" id="KW-0343">GTPase activation</keyword>
<feature type="coiled-coil region" evidence="2">
    <location>
        <begin position="26"/>
        <end position="53"/>
    </location>
</feature>
<feature type="region of interest" description="Disordered" evidence="3">
    <location>
        <begin position="830"/>
        <end position="864"/>
    </location>
</feature>
<feature type="region of interest" description="Disordered" evidence="3">
    <location>
        <begin position="57"/>
        <end position="98"/>
    </location>
</feature>
<dbReference type="GO" id="GO:0035091">
    <property type="term" value="F:phosphatidylinositol binding"/>
    <property type="evidence" value="ECO:0007669"/>
    <property type="project" value="InterPro"/>
</dbReference>
<dbReference type="SUPFAM" id="SSF50729">
    <property type="entry name" value="PH domain-like"/>
    <property type="match status" value="1"/>
</dbReference>
<dbReference type="GO" id="GO:0007165">
    <property type="term" value="P:signal transduction"/>
    <property type="evidence" value="ECO:0007669"/>
    <property type="project" value="InterPro"/>
</dbReference>
<dbReference type="SMART" id="SM00233">
    <property type="entry name" value="PH"/>
    <property type="match status" value="1"/>
</dbReference>
<dbReference type="Pfam" id="PF00620">
    <property type="entry name" value="RhoGAP"/>
    <property type="match status" value="1"/>
</dbReference>
<feature type="region of interest" description="Disordered" evidence="3">
    <location>
        <begin position="130"/>
        <end position="176"/>
    </location>
</feature>
<sequence>MTLQALNTPSTAVSNPTQTDHLWKIIEKQRSIIEELQNTLAKVTEERNDLLKQVTRPIPANQSLPNGDASCQHSPPLERHIPQGDIESAPRPSPSIKSTLATAIDPTMSIVTKNLASPHRATARQATPSPFDLMFSSNQSDSLSNSGQVNEQMSPSQAYHMSGYDSRKGPTPHRHQPYPLRQQSAPMAQSADLHTFGPSFPQHNSRAIDIHLDNSDSGSHSSPIPAMVRYEDDYYDPEVEDYNSPGLSPPMSVSPDTPCSDNQPITPPPPSSTMLTDIMVQVLSSNITTNEKGKDIFSFTIAVNKASSQETEQLWCAEKLFSDFVNLDYFIKSKQPELASKLCRLPDKSLFLSKAPSKVDERKSSVEKYIQNVLTLPLTDMSDVCEFLSTNVLERRSDLPKRKLGYLTKRGKNFGGWKMRFFVMDGPIVNYYENKGGPYLGTINLARAQIGRQVAQSGSTDSYRHAFLILEPKKSAPNGIHRHVLCANSDMERDQWVETMNQFINYDDFGQPPPPPSSSDYRQQLTKLLQRSTSDTSHSTKPRSAQRHVRQRSSLDDLVQSSLDGSSDDDKKTKSRNFWGKKVVATTPNDTGLTHLLQGGLSPEQAMALMNSGELAGLMNTPDTQPLDRAPNQVFGIPLDEAVKVCRISHDYELPAVVYRCIEYLEAKEAAQEEGIYRLSGSAAKIKKLKEKFNQEGDVLLLELEEYNHEVHAIAGLLKMWLRELPGSVLTMDLMNDFLRTADIEDRGDRTTELGRLVSLLPMSNYTLLRTLSAHLIRIVQNSGVNKMTLRNLGIVFSATLGIPSLIFNLFISEFDYVFWTKHNNDQPILPPPSSSRANSSDVPESTFASAGHPPSPPIPHRRRSNRNSIQYLDYAPQSIVSLENRSGDCVAIIDEDEEDSGVNYDQDLYQQNQRHQNTFANVNPTYEYTATVIEPPMRR</sequence>
<feature type="compositionally biased region" description="Polar residues" evidence="3">
    <location>
        <begin position="529"/>
        <end position="539"/>
    </location>
</feature>
<dbReference type="PANTHER" id="PTHR23176">
    <property type="entry name" value="RHO/RAC/CDC GTPASE-ACTIVATING PROTEIN"/>
    <property type="match status" value="1"/>
</dbReference>
<dbReference type="GO" id="GO:0005096">
    <property type="term" value="F:GTPase activator activity"/>
    <property type="evidence" value="ECO:0007669"/>
    <property type="project" value="UniProtKB-KW"/>
</dbReference>
<dbReference type="PANTHER" id="PTHR23176:SF129">
    <property type="entry name" value="RHO GTPASE ACTIVATING PROTEIN AT 16F, ISOFORM E-RELATED"/>
    <property type="match status" value="1"/>
</dbReference>
<feature type="compositionally biased region" description="Polar residues" evidence="3">
    <location>
        <begin position="254"/>
        <end position="264"/>
    </location>
</feature>
<feature type="region of interest" description="Disordered" evidence="3">
    <location>
        <begin position="529"/>
        <end position="574"/>
    </location>
</feature>
<dbReference type="SMART" id="SM00324">
    <property type="entry name" value="RhoGAP"/>
    <property type="match status" value="1"/>
</dbReference>
<keyword evidence="8" id="KW-1185">Reference proteome</keyword>
<evidence type="ECO:0000313" key="8">
    <source>
        <dbReference type="Proteomes" id="UP000078561"/>
    </source>
</evidence>
<feature type="compositionally biased region" description="Low complexity" evidence="3">
    <location>
        <begin position="136"/>
        <end position="146"/>
    </location>
</feature>
<evidence type="ECO:0000313" key="7">
    <source>
        <dbReference type="EMBL" id="SAL99768.1"/>
    </source>
</evidence>
<evidence type="ECO:0000256" key="3">
    <source>
        <dbReference type="SAM" id="MobiDB-lite"/>
    </source>
</evidence>
<dbReference type="STRING" id="4829.A0A163LZ63"/>
<dbReference type="AlphaFoldDB" id="A0A163LZ63"/>
<gene>
    <name evidence="7" type="primary">ABSGL_05414.1 scaffold 6965</name>
</gene>
<evidence type="ECO:0000259" key="5">
    <source>
        <dbReference type="PROSITE" id="PS50195"/>
    </source>
</evidence>
<feature type="domain" description="Rho-GAP" evidence="6">
    <location>
        <begin position="637"/>
        <end position="830"/>
    </location>
</feature>
<dbReference type="EMBL" id="LT552963">
    <property type="protein sequence ID" value="SAL99768.1"/>
    <property type="molecule type" value="Genomic_DNA"/>
</dbReference>
<feature type="compositionally biased region" description="Polar residues" evidence="3">
    <location>
        <begin position="60"/>
        <end position="73"/>
    </location>
</feature>
<name>A0A163LZ63_ABSGL</name>
<dbReference type="Pfam" id="PF00169">
    <property type="entry name" value="PH"/>
    <property type="match status" value="1"/>
</dbReference>
<dbReference type="Pfam" id="PF00787">
    <property type="entry name" value="PX"/>
    <property type="match status" value="1"/>
</dbReference>
<feature type="compositionally biased region" description="Basic residues" evidence="3">
    <location>
        <begin position="540"/>
        <end position="551"/>
    </location>
</feature>
<dbReference type="Gene3D" id="2.30.29.30">
    <property type="entry name" value="Pleckstrin-homology domain (PH domain)/Phosphotyrosine-binding domain (PTB)"/>
    <property type="match status" value="1"/>
</dbReference>
<feature type="domain" description="PH" evidence="4">
    <location>
        <begin position="400"/>
        <end position="505"/>
    </location>
</feature>
<dbReference type="InterPro" id="IPR050729">
    <property type="entry name" value="Rho-GAP"/>
</dbReference>
<dbReference type="InterPro" id="IPR001849">
    <property type="entry name" value="PH_domain"/>
</dbReference>
<evidence type="ECO:0008006" key="9">
    <source>
        <dbReference type="Google" id="ProtNLM"/>
    </source>
</evidence>
<dbReference type="InterPro" id="IPR008936">
    <property type="entry name" value="Rho_GTPase_activation_prot"/>
</dbReference>
<dbReference type="PROSITE" id="PS50003">
    <property type="entry name" value="PH_DOMAIN"/>
    <property type="match status" value="1"/>
</dbReference>
<dbReference type="FunCoup" id="A0A163LZ63">
    <property type="interactions" value="432"/>
</dbReference>
<feature type="region of interest" description="Disordered" evidence="3">
    <location>
        <begin position="250"/>
        <end position="270"/>
    </location>
</feature>
<dbReference type="Gene3D" id="1.10.555.10">
    <property type="entry name" value="Rho GTPase activation protein"/>
    <property type="match status" value="1"/>
</dbReference>
<keyword evidence="2" id="KW-0175">Coiled coil</keyword>